<keyword evidence="3" id="KW-1185">Reference proteome</keyword>
<evidence type="ECO:0000313" key="1">
    <source>
        <dbReference type="EMBL" id="TGK03145.1"/>
    </source>
</evidence>
<evidence type="ECO:0000313" key="2">
    <source>
        <dbReference type="EMBL" id="TGL41902.1"/>
    </source>
</evidence>
<dbReference type="Proteomes" id="UP000297273">
    <property type="component" value="Unassembled WGS sequence"/>
</dbReference>
<dbReference type="PROSITE" id="PS51257">
    <property type="entry name" value="PROKAR_LIPOPROTEIN"/>
    <property type="match status" value="1"/>
</dbReference>
<proteinExistence type="predicted"/>
<dbReference type="Proteomes" id="UP000297946">
    <property type="component" value="Unassembled WGS sequence"/>
</dbReference>
<evidence type="ECO:0000313" key="4">
    <source>
        <dbReference type="Proteomes" id="UP000297946"/>
    </source>
</evidence>
<dbReference type="EMBL" id="RQER01000004">
    <property type="protein sequence ID" value="TGK03145.1"/>
    <property type="molecule type" value="Genomic_DNA"/>
</dbReference>
<organism evidence="1 4">
    <name type="scientific">Leptospira langatensis</name>
    <dbReference type="NCBI Taxonomy" id="2484983"/>
    <lineage>
        <taxon>Bacteria</taxon>
        <taxon>Pseudomonadati</taxon>
        <taxon>Spirochaetota</taxon>
        <taxon>Spirochaetia</taxon>
        <taxon>Leptospirales</taxon>
        <taxon>Leptospiraceae</taxon>
        <taxon>Leptospira</taxon>
    </lineage>
</organism>
<dbReference type="NCBIfam" id="TIGR04457">
    <property type="entry name" value="lipo_LenA_lepto"/>
    <property type="match status" value="1"/>
</dbReference>
<dbReference type="InterPro" id="IPR031024">
    <property type="entry name" value="Lipo_LenA_lepto"/>
</dbReference>
<dbReference type="RefSeq" id="WP_135644387.1">
    <property type="nucleotide sequence ID" value="NZ_RQER01000004.1"/>
</dbReference>
<dbReference type="EMBL" id="RQGC01000004">
    <property type="protein sequence ID" value="TGL41902.1"/>
    <property type="molecule type" value="Genomic_DNA"/>
</dbReference>
<gene>
    <name evidence="1" type="primary">lenA</name>
    <name evidence="1" type="ORF">EHO57_07605</name>
    <name evidence="2" type="ORF">EHQ53_06775</name>
</gene>
<accession>A0A5F1ZUF2</accession>
<comment type="caution">
    <text evidence="1">The sequence shown here is derived from an EMBL/GenBank/DDBJ whole genome shotgun (WGS) entry which is preliminary data.</text>
</comment>
<protein>
    <submittedName>
        <fullName evidence="1">Lipoprotein LenA</fullName>
    </submittedName>
</protein>
<name>A0A5F1ZUF2_9LEPT</name>
<dbReference type="OrthoDB" id="339820at2"/>
<reference evidence="2" key="1">
    <citation type="submission" date="2018-10" db="EMBL/GenBank/DDBJ databases">
        <authorList>
            <person name="Vincent A.T."/>
            <person name="Schiettekatte O."/>
            <person name="Bourhy P."/>
            <person name="Veyrier F.J."/>
            <person name="Picardeau M."/>
        </authorList>
    </citation>
    <scope>NUCLEOTIDE SEQUENCE</scope>
    <source>
        <strain evidence="2">201702690</strain>
    </source>
</reference>
<reference evidence="1 4" key="2">
    <citation type="journal article" date="2019" name="PLoS Negl. Trop. Dis.">
        <title>Revisiting the worldwide diversity of Leptospira species in the environment.</title>
        <authorList>
            <person name="Vincent A.T."/>
            <person name="Schiettekatte O."/>
            <person name="Bourhy P."/>
            <person name="Veyrier F.J."/>
            <person name="Picardeau M."/>
        </authorList>
    </citation>
    <scope>NUCLEOTIDE SEQUENCE [LARGE SCALE GENOMIC DNA]</scope>
    <source>
        <strain evidence="2">201702690</strain>
        <strain evidence="1 4">SSW18</strain>
    </source>
</reference>
<dbReference type="AlphaFoldDB" id="A0A5F1ZUF2"/>
<sequence length="250" mass="27031">MGIGNKILTASVFAALLVLIACKKEEAPVPQIVGTKYSGFDQSIYKKPGTTNKAEFVTTVYGMEEVTGLEIVNHEGLDAKGNKTVTEYLKLKTVDNKEGYAPSKNFFEAVLFAVGDGDQAFVKNSLTSPTKGKLERGMYCFEIETNGDFAKVNCYGSILKSGKLNNLLGVWIQPNSPTLSRDPLLGDSLRNLKAASGTLIELAKVTDDTAKQDKLKAEAIKTLKTVAEKGDQFQDDANTLATEFGLSLTE</sequence>
<keyword evidence="1" id="KW-0449">Lipoprotein</keyword>
<evidence type="ECO:0000313" key="3">
    <source>
        <dbReference type="Proteomes" id="UP000297273"/>
    </source>
</evidence>